<evidence type="ECO:0000256" key="4">
    <source>
        <dbReference type="ARBA" id="ARBA00013782"/>
    </source>
</evidence>
<dbReference type="Pfam" id="PF00579">
    <property type="entry name" value="tRNA-synt_1b"/>
    <property type="match status" value="2"/>
</dbReference>
<dbReference type="FunFam" id="1.10.240.10:FF:000003">
    <property type="entry name" value="Tryptophan--tRNA ligase, cytoplasmic"/>
    <property type="match status" value="1"/>
</dbReference>
<dbReference type="InterPro" id="IPR014729">
    <property type="entry name" value="Rossmann-like_a/b/a_fold"/>
</dbReference>
<dbReference type="SUPFAM" id="SSF52374">
    <property type="entry name" value="Nucleotidylyl transferase"/>
    <property type="match status" value="1"/>
</dbReference>
<evidence type="ECO:0000313" key="14">
    <source>
        <dbReference type="EMBL" id="CEM45781.1"/>
    </source>
</evidence>
<proteinExistence type="inferred from homology"/>
<dbReference type="Gene3D" id="3.40.50.620">
    <property type="entry name" value="HUPs"/>
    <property type="match status" value="1"/>
</dbReference>
<keyword evidence="8 12" id="KW-0067">ATP-binding</keyword>
<evidence type="ECO:0000256" key="1">
    <source>
        <dbReference type="ARBA" id="ARBA00004496"/>
    </source>
</evidence>
<accession>A0A0G4HNM3</accession>
<evidence type="ECO:0000256" key="8">
    <source>
        <dbReference type="ARBA" id="ARBA00022840"/>
    </source>
</evidence>
<dbReference type="NCBIfam" id="TIGR00233">
    <property type="entry name" value="trpS"/>
    <property type="match status" value="1"/>
</dbReference>
<dbReference type="GO" id="GO:0006436">
    <property type="term" value="P:tryptophanyl-tRNA aminoacylation"/>
    <property type="evidence" value="ECO:0007669"/>
    <property type="project" value="InterPro"/>
</dbReference>
<feature type="region of interest" description="Disordered" evidence="13">
    <location>
        <begin position="1"/>
        <end position="26"/>
    </location>
</feature>
<feature type="compositionally biased region" description="Low complexity" evidence="13">
    <location>
        <begin position="450"/>
        <end position="469"/>
    </location>
</feature>
<dbReference type="InterPro" id="IPR002305">
    <property type="entry name" value="aa-tRNA-synth_Ic"/>
</dbReference>
<keyword evidence="6 12" id="KW-0436">Ligase</keyword>
<dbReference type="PANTHER" id="PTHR10055:SF1">
    <property type="entry name" value="TRYPTOPHAN--TRNA LIGASE, CYTOPLASMIC"/>
    <property type="match status" value="1"/>
</dbReference>
<dbReference type="EC" id="6.1.1.2" evidence="3"/>
<dbReference type="Gene3D" id="1.10.240.10">
    <property type="entry name" value="Tyrosyl-Transfer RNA Synthetase"/>
    <property type="match status" value="1"/>
</dbReference>
<evidence type="ECO:0000256" key="9">
    <source>
        <dbReference type="ARBA" id="ARBA00022917"/>
    </source>
</evidence>
<dbReference type="PRINTS" id="PR01039">
    <property type="entry name" value="TRNASYNTHTRP"/>
</dbReference>
<keyword evidence="5" id="KW-0963">Cytoplasm</keyword>
<protein>
    <recommendedName>
        <fullName evidence="4">Tryptophan--tRNA ligase, cytoplasmic</fullName>
        <ecNumber evidence="3">6.1.1.2</ecNumber>
    </recommendedName>
    <alternativeName>
        <fullName evidence="11">Tryptophanyl-tRNA synthetase</fullName>
    </alternativeName>
</protein>
<evidence type="ECO:0000256" key="13">
    <source>
        <dbReference type="SAM" id="MobiDB-lite"/>
    </source>
</evidence>
<evidence type="ECO:0000256" key="7">
    <source>
        <dbReference type="ARBA" id="ARBA00022741"/>
    </source>
</evidence>
<dbReference type="EMBL" id="CDMZ01003280">
    <property type="protein sequence ID" value="CEM45781.1"/>
    <property type="molecule type" value="Genomic_DNA"/>
</dbReference>
<keyword evidence="7 12" id="KW-0547">Nucleotide-binding</keyword>
<name>A0A0G4HNM3_9ALVE</name>
<dbReference type="VEuPathDB" id="CryptoDB:Cvel_7641"/>
<comment type="subcellular location">
    <subcellularLocation>
        <location evidence="1">Cytoplasm</location>
    </subcellularLocation>
</comment>
<gene>
    <name evidence="14" type="ORF">Cvel_7641</name>
</gene>
<dbReference type="PROSITE" id="PS00178">
    <property type="entry name" value="AA_TRNA_LIGASE_I"/>
    <property type="match status" value="1"/>
</dbReference>
<dbReference type="GO" id="GO:0005737">
    <property type="term" value="C:cytoplasm"/>
    <property type="evidence" value="ECO:0007669"/>
    <property type="project" value="UniProtKB-SubCell"/>
</dbReference>
<reference evidence="14" key="1">
    <citation type="submission" date="2014-11" db="EMBL/GenBank/DDBJ databases">
        <authorList>
            <person name="Otto D Thomas"/>
            <person name="Naeem Raeece"/>
        </authorList>
    </citation>
    <scope>NUCLEOTIDE SEQUENCE</scope>
</reference>
<dbReference type="FunFam" id="3.40.50.620:FF:000033">
    <property type="entry name" value="tryptophan--tRNA ligase, cytoplasmic"/>
    <property type="match status" value="1"/>
</dbReference>
<evidence type="ECO:0000256" key="12">
    <source>
        <dbReference type="RuleBase" id="RU363036"/>
    </source>
</evidence>
<organism evidence="14">
    <name type="scientific">Chromera velia CCMP2878</name>
    <dbReference type="NCBI Taxonomy" id="1169474"/>
    <lineage>
        <taxon>Eukaryota</taxon>
        <taxon>Sar</taxon>
        <taxon>Alveolata</taxon>
        <taxon>Colpodellida</taxon>
        <taxon>Chromeraceae</taxon>
        <taxon>Chromera</taxon>
    </lineage>
</organism>
<evidence type="ECO:0000256" key="5">
    <source>
        <dbReference type="ARBA" id="ARBA00022490"/>
    </source>
</evidence>
<dbReference type="PANTHER" id="PTHR10055">
    <property type="entry name" value="TRYPTOPHANYL-TRNA SYNTHETASE"/>
    <property type="match status" value="1"/>
</dbReference>
<feature type="region of interest" description="Disordered" evidence="13">
    <location>
        <begin position="414"/>
        <end position="469"/>
    </location>
</feature>
<dbReference type="PhylomeDB" id="A0A0G4HNM3"/>
<keyword evidence="9 12" id="KW-0648">Protein biosynthesis</keyword>
<evidence type="ECO:0000256" key="11">
    <source>
        <dbReference type="ARBA" id="ARBA00030268"/>
    </source>
</evidence>
<evidence type="ECO:0000256" key="6">
    <source>
        <dbReference type="ARBA" id="ARBA00022598"/>
    </source>
</evidence>
<evidence type="ECO:0000256" key="3">
    <source>
        <dbReference type="ARBA" id="ARBA00013161"/>
    </source>
</evidence>
<dbReference type="CDD" id="cd00806">
    <property type="entry name" value="TrpRS_core"/>
    <property type="match status" value="1"/>
</dbReference>
<evidence type="ECO:0000256" key="2">
    <source>
        <dbReference type="ARBA" id="ARBA00005594"/>
    </source>
</evidence>
<feature type="compositionally biased region" description="Basic and acidic residues" evidence="13">
    <location>
        <begin position="419"/>
        <end position="437"/>
    </location>
</feature>
<sequence>MSAPEQKANVRETAAAPAEKPKEKEQVVDAWTVDAGEGNQIDYDKLIRDFGVSRITPTLVERVEAITQRPAHHYLRRGLFFSHRDLDIILAAREKGRAFFLYTGRGPASEALHLGHLIPFQFTKYLQDAFGVPLVIQLTDDEKFLFKDNLKLEEVHKHAYSNAKDIIACGFDPTKTFIFSDLDYIHKLYPVALKIQKKLTYSQSRGIFGFVESDNVGKSAFPAIQAAPAFSESFPSMFGGRKDVLCLIPAAIDQDPYFRMTRDVAQKLGYKKPCNIYSSFFPALQGQHTKMSGSVESSSIFVTDTPKQIKTKINKYAFSGGQDTAEKQRELGADLDVDITYQYLRFVLEDDAELERLGEEYRTGKLLTGEIKAILIGILQEMVKGHQERKSQVTDEVLQRFMDPDRQELKDAFQSLLKPELEGKGGNEKEKEKEGGGKSKGKKEKGGKGAPAAEGEGAAAAAALEENGR</sequence>
<keyword evidence="10 12" id="KW-0030">Aminoacyl-tRNA synthetase</keyword>
<evidence type="ECO:0000256" key="10">
    <source>
        <dbReference type="ARBA" id="ARBA00023146"/>
    </source>
</evidence>
<dbReference type="InterPro" id="IPR001412">
    <property type="entry name" value="aa-tRNA-synth_I_CS"/>
</dbReference>
<dbReference type="AlphaFoldDB" id="A0A0G4HNM3"/>
<comment type="similarity">
    <text evidence="2 12">Belongs to the class-I aminoacyl-tRNA synthetase family.</text>
</comment>
<dbReference type="InterPro" id="IPR002306">
    <property type="entry name" value="Trp-tRNA-ligase"/>
</dbReference>
<dbReference type="GO" id="GO:0004830">
    <property type="term" value="F:tryptophan-tRNA ligase activity"/>
    <property type="evidence" value="ECO:0007669"/>
    <property type="project" value="UniProtKB-EC"/>
</dbReference>
<dbReference type="GO" id="GO:0005524">
    <property type="term" value="F:ATP binding"/>
    <property type="evidence" value="ECO:0007669"/>
    <property type="project" value="UniProtKB-KW"/>
</dbReference>